<reference evidence="5" key="1">
    <citation type="journal article" date="2014" name="J. Allergy Clin. Immunol.">
        <title>Total transcriptome, proteome, and allergome of Johnson grass pollen, which is important for allergic rhinitis in subtropical regions.</title>
        <authorList>
            <person name="Campbell B.C."/>
            <person name="Gilding E.K."/>
            <person name="Timbrell V."/>
            <person name="Guru P."/>
            <person name="Loo D."/>
            <person name="Zennaro D."/>
            <person name="Mari A."/>
            <person name="Solley G."/>
            <person name="Hill M.M."/>
            <person name="Godwin I.D."/>
            <person name="Davies J.M."/>
        </authorList>
    </citation>
    <scope>NUCLEOTIDE SEQUENCE</scope>
</reference>
<evidence type="ECO:0000313" key="5">
    <source>
        <dbReference type="EMBL" id="AIL01319.1"/>
    </source>
</evidence>
<protein>
    <submittedName>
        <fullName evidence="5">Group 2 allergen Sor h 2.0200</fullName>
    </submittedName>
</protein>
<dbReference type="Allergome" id="11901">
    <property type="allergen name" value="Sor h 2"/>
</dbReference>
<sequence length="121" mass="12703">MASSSSFCFLLAVVALAALFAIGSCGTTLTIEVGKDSTSTKLSLITNVAISEVSVKPKGATDFTDDLKESEPKTFTLDSKEPIEGPIAFRFLAKGGGYRVVDNAIPADFKAGSVYKTTEQV</sequence>
<accession>A0A077B2S0</accession>
<name>A0A077B2S0_SORHL</name>
<dbReference type="PROSITE" id="PS50843">
    <property type="entry name" value="EXPANSIN_CBD"/>
    <property type="match status" value="1"/>
</dbReference>
<evidence type="ECO:0000259" key="4">
    <source>
        <dbReference type="PROSITE" id="PS50843"/>
    </source>
</evidence>
<dbReference type="EMBL" id="KF887428">
    <property type="protein sequence ID" value="AIL01319.1"/>
    <property type="molecule type" value="Genomic_DNA"/>
</dbReference>
<feature type="signal peptide" evidence="3">
    <location>
        <begin position="1"/>
        <end position="25"/>
    </location>
</feature>
<dbReference type="GO" id="GO:0005576">
    <property type="term" value="C:extracellular region"/>
    <property type="evidence" value="ECO:0007669"/>
    <property type="project" value="UniProtKB-SubCell"/>
</dbReference>
<dbReference type="Gene3D" id="2.60.40.760">
    <property type="entry name" value="Expansin, cellulose-binding-like domain"/>
    <property type="match status" value="1"/>
</dbReference>
<dbReference type="SUPFAM" id="SSF49590">
    <property type="entry name" value="PHL pollen allergen"/>
    <property type="match status" value="1"/>
</dbReference>
<organism evidence="5">
    <name type="scientific">Sorghum halepense</name>
    <name type="common">Johnson grass</name>
    <name type="synonym">Holcus halepensis</name>
    <dbReference type="NCBI Taxonomy" id="4560"/>
    <lineage>
        <taxon>Eukaryota</taxon>
        <taxon>Viridiplantae</taxon>
        <taxon>Streptophyta</taxon>
        <taxon>Embryophyta</taxon>
        <taxon>Tracheophyta</taxon>
        <taxon>Spermatophyta</taxon>
        <taxon>Magnoliopsida</taxon>
        <taxon>Liliopsida</taxon>
        <taxon>Poales</taxon>
        <taxon>Poaceae</taxon>
        <taxon>PACMAD clade</taxon>
        <taxon>Panicoideae</taxon>
        <taxon>Andropogonodae</taxon>
        <taxon>Andropogoneae</taxon>
        <taxon>Sorghinae</taxon>
        <taxon>Sorghum</taxon>
    </lineage>
</organism>
<comment type="subcellular location">
    <subcellularLocation>
        <location evidence="1">Secreted</location>
    </subcellularLocation>
</comment>
<dbReference type="InterPro" id="IPR007117">
    <property type="entry name" value="Expansin_CBD"/>
</dbReference>
<dbReference type="AlphaFoldDB" id="A0A077B2S0"/>
<dbReference type="Pfam" id="PF01357">
    <property type="entry name" value="Expansin_C"/>
    <property type="match status" value="1"/>
</dbReference>
<feature type="domain" description="Expansin-like CBD" evidence="4">
    <location>
        <begin position="50"/>
        <end position="117"/>
    </location>
</feature>
<dbReference type="SMR" id="A0A077B2S0"/>
<evidence type="ECO:0000256" key="2">
    <source>
        <dbReference type="ARBA" id="ARBA00022525"/>
    </source>
</evidence>
<dbReference type="InterPro" id="IPR036749">
    <property type="entry name" value="Expansin_CBD_sf"/>
</dbReference>
<evidence type="ECO:0000256" key="3">
    <source>
        <dbReference type="SAM" id="SignalP"/>
    </source>
</evidence>
<keyword evidence="2" id="KW-0964">Secreted</keyword>
<feature type="chain" id="PRO_5001717141" evidence="3">
    <location>
        <begin position="26"/>
        <end position="121"/>
    </location>
</feature>
<proteinExistence type="predicted"/>
<dbReference type="Allergome" id="11903">
    <property type="allergen name" value="Sor h 2.0201"/>
</dbReference>
<keyword evidence="3" id="KW-0732">Signal</keyword>
<evidence type="ECO:0000256" key="1">
    <source>
        <dbReference type="ARBA" id="ARBA00004613"/>
    </source>
</evidence>